<dbReference type="AlphaFoldDB" id="A0A0B2VSD6"/>
<evidence type="ECO:0000313" key="2">
    <source>
        <dbReference type="EMBL" id="KHN84267.1"/>
    </source>
</evidence>
<keyword evidence="1" id="KW-0812">Transmembrane</keyword>
<evidence type="ECO:0000313" key="3">
    <source>
        <dbReference type="Proteomes" id="UP000031036"/>
    </source>
</evidence>
<proteinExistence type="predicted"/>
<comment type="caution">
    <text evidence="2">The sequence shown here is derived from an EMBL/GenBank/DDBJ whole genome shotgun (WGS) entry which is preliminary data.</text>
</comment>
<keyword evidence="1" id="KW-0472">Membrane</keyword>
<keyword evidence="1" id="KW-1133">Transmembrane helix</keyword>
<keyword evidence="3" id="KW-1185">Reference proteome</keyword>
<protein>
    <submittedName>
        <fullName evidence="2">Uncharacterized protein</fullName>
    </submittedName>
</protein>
<accession>A0A0B2VSD6</accession>
<organism evidence="2 3">
    <name type="scientific">Toxocara canis</name>
    <name type="common">Canine roundworm</name>
    <dbReference type="NCBI Taxonomy" id="6265"/>
    <lineage>
        <taxon>Eukaryota</taxon>
        <taxon>Metazoa</taxon>
        <taxon>Ecdysozoa</taxon>
        <taxon>Nematoda</taxon>
        <taxon>Chromadorea</taxon>
        <taxon>Rhabditida</taxon>
        <taxon>Spirurina</taxon>
        <taxon>Ascaridomorpha</taxon>
        <taxon>Ascaridoidea</taxon>
        <taxon>Toxocaridae</taxon>
        <taxon>Toxocara</taxon>
    </lineage>
</organism>
<sequence length="103" mass="11681">MLCIVGNSYKSMQAVITAVIAVLLTVPFSRCSLHYNSMVAAGDYTSSTSQEMGEESSSSSLSRSHIMPLWWTYVRERKNNLSNMMRIGRRRRTINNTRAPIYV</sequence>
<reference evidence="2 3" key="1">
    <citation type="submission" date="2014-11" db="EMBL/GenBank/DDBJ databases">
        <title>Genetic blueprint of the zoonotic pathogen Toxocara canis.</title>
        <authorList>
            <person name="Zhu X.-Q."/>
            <person name="Korhonen P.K."/>
            <person name="Cai H."/>
            <person name="Young N.D."/>
            <person name="Nejsum P."/>
            <person name="von Samson-Himmelstjerna G."/>
            <person name="Boag P.R."/>
            <person name="Tan P."/>
            <person name="Li Q."/>
            <person name="Min J."/>
            <person name="Yang Y."/>
            <person name="Wang X."/>
            <person name="Fang X."/>
            <person name="Hall R.S."/>
            <person name="Hofmann A."/>
            <person name="Sternberg P.W."/>
            <person name="Jex A.R."/>
            <person name="Gasser R.B."/>
        </authorList>
    </citation>
    <scope>NUCLEOTIDE SEQUENCE [LARGE SCALE GENOMIC DNA]</scope>
    <source>
        <strain evidence="2">PN_DK_2014</strain>
    </source>
</reference>
<dbReference type="Proteomes" id="UP000031036">
    <property type="component" value="Unassembled WGS sequence"/>
</dbReference>
<gene>
    <name evidence="2" type="ORF">Tcan_05623</name>
</gene>
<evidence type="ECO:0000256" key="1">
    <source>
        <dbReference type="SAM" id="Phobius"/>
    </source>
</evidence>
<feature type="transmembrane region" description="Helical" evidence="1">
    <location>
        <begin position="12"/>
        <end position="29"/>
    </location>
</feature>
<name>A0A0B2VSD6_TOXCA</name>
<dbReference type="EMBL" id="JPKZ01001028">
    <property type="protein sequence ID" value="KHN84267.1"/>
    <property type="molecule type" value="Genomic_DNA"/>
</dbReference>